<keyword evidence="3" id="KW-0460">Magnesium</keyword>
<dbReference type="Pfam" id="PF00120">
    <property type="entry name" value="Gln-synt_C"/>
    <property type="match status" value="1"/>
</dbReference>
<accession>A0A4R1NMM0</accession>
<dbReference type="Proteomes" id="UP000295673">
    <property type="component" value="Unassembled WGS sequence"/>
</dbReference>
<dbReference type="InterPro" id="IPR027303">
    <property type="entry name" value="Gln_synth_gly_rich_site"/>
</dbReference>
<evidence type="ECO:0000256" key="1">
    <source>
        <dbReference type="ARBA" id="ARBA00001946"/>
    </source>
</evidence>
<dbReference type="PANTHER" id="PTHR43785">
    <property type="entry name" value="GAMMA-GLUTAMYLPUTRESCINE SYNTHETASE"/>
    <property type="match status" value="1"/>
</dbReference>
<evidence type="ECO:0000259" key="6">
    <source>
        <dbReference type="PROSITE" id="PS51987"/>
    </source>
</evidence>
<dbReference type="PANTHER" id="PTHR43785:SF12">
    <property type="entry name" value="TYPE-1 GLUTAMINE SYNTHETASE 2"/>
    <property type="match status" value="1"/>
</dbReference>
<dbReference type="SUPFAM" id="SSF54368">
    <property type="entry name" value="Glutamine synthetase, N-terminal domain"/>
    <property type="match status" value="1"/>
</dbReference>
<dbReference type="OrthoDB" id="9807095at2"/>
<dbReference type="InterPro" id="IPR014746">
    <property type="entry name" value="Gln_synth/guanido_kin_cat_dom"/>
</dbReference>
<dbReference type="Gene3D" id="3.30.590.10">
    <property type="entry name" value="Glutamine synthetase/guanido kinase, catalytic domain"/>
    <property type="match status" value="1"/>
</dbReference>
<name>A0A4R1NMM0_9RHOB</name>
<dbReference type="GO" id="GO:0006598">
    <property type="term" value="P:polyamine catabolic process"/>
    <property type="evidence" value="ECO:0007669"/>
    <property type="project" value="TreeGrafter"/>
</dbReference>
<dbReference type="PROSITE" id="PS51987">
    <property type="entry name" value="GS_CATALYTIC"/>
    <property type="match status" value="1"/>
</dbReference>
<keyword evidence="2 7" id="KW-0436">Ligase</keyword>
<gene>
    <name evidence="7" type="ORF">BXY66_1041</name>
</gene>
<dbReference type="InterPro" id="IPR036651">
    <property type="entry name" value="Gln_synt_N_sf"/>
</dbReference>
<dbReference type="SUPFAM" id="SSF55931">
    <property type="entry name" value="Glutamine synthetase/guanido kinase"/>
    <property type="match status" value="1"/>
</dbReference>
<dbReference type="InterPro" id="IPR008146">
    <property type="entry name" value="Gln_synth_cat_dom"/>
</dbReference>
<feature type="domain" description="GS catalytic" evidence="6">
    <location>
        <begin position="106"/>
        <end position="438"/>
    </location>
</feature>
<protein>
    <submittedName>
        <fullName evidence="7">Glutamate--putrescine ligase</fullName>
    </submittedName>
</protein>
<evidence type="ECO:0000256" key="3">
    <source>
        <dbReference type="ARBA" id="ARBA00022842"/>
    </source>
</evidence>
<evidence type="ECO:0000313" key="8">
    <source>
        <dbReference type="Proteomes" id="UP000295673"/>
    </source>
</evidence>
<evidence type="ECO:0000256" key="4">
    <source>
        <dbReference type="PROSITE-ProRule" id="PRU01331"/>
    </source>
</evidence>
<dbReference type="PROSITE" id="PS00181">
    <property type="entry name" value="GLNA_ATP"/>
    <property type="match status" value="1"/>
</dbReference>
<keyword evidence="8" id="KW-1185">Reference proteome</keyword>
<dbReference type="EMBL" id="SMGR01000001">
    <property type="protein sequence ID" value="TCL08999.1"/>
    <property type="molecule type" value="Genomic_DNA"/>
</dbReference>
<comment type="cofactor">
    <cofactor evidence="1">
        <name>Mg(2+)</name>
        <dbReference type="ChEBI" id="CHEBI:18420"/>
    </cofactor>
</comment>
<organism evidence="7 8">
    <name type="scientific">Shimia isoporae</name>
    <dbReference type="NCBI Taxonomy" id="647720"/>
    <lineage>
        <taxon>Bacteria</taxon>
        <taxon>Pseudomonadati</taxon>
        <taxon>Pseudomonadota</taxon>
        <taxon>Alphaproteobacteria</taxon>
        <taxon>Rhodobacterales</taxon>
        <taxon>Roseobacteraceae</taxon>
    </lineage>
</organism>
<dbReference type="GO" id="GO:0006542">
    <property type="term" value="P:glutamine biosynthetic process"/>
    <property type="evidence" value="ECO:0007669"/>
    <property type="project" value="InterPro"/>
</dbReference>
<sequence>MVPLHYQTFRIGVADLNGQIRGKRLPTSQATKLESDGVRMPLSVLNVDIWGHDIEGSPLVFETGDPDGILRPTNRGPVAQPWLDTPSEIVPMAMYNEDGSPFLGDARQALQSVLDRFEARGWSVMAATEMEFTLVDDRGEVLQPPLDPRSGRQLMSGEVMGVDELDAFDPFFTDVYQGAEAMGIPIQSMISECGIGQFEVTLNHQDAMKAADDALMFKLLLRGTARKHGLAATFMAKPYLEDAGNGMHVHFSVVDKDGKNVFDNGGPEGTDILKQAVAGCLQAMRACTLIFAPHGPSYDRFAPGNHAPTSVCWAYENRTSALRIPGGAYGARRIEHRVAGGDINPYLMLAAVLGAAIEGIEEGLTPPAPIEGNAYDLDLPHLAEGWEAAIELFASDPFITRCLPRQLIDNMVMTKRQELRELAEIPKEDHWKTYLERV</sequence>
<dbReference type="AlphaFoldDB" id="A0A4R1NMM0"/>
<evidence type="ECO:0000256" key="5">
    <source>
        <dbReference type="RuleBase" id="RU000384"/>
    </source>
</evidence>
<evidence type="ECO:0000256" key="2">
    <source>
        <dbReference type="ARBA" id="ARBA00022598"/>
    </source>
</evidence>
<comment type="similarity">
    <text evidence="4 5">Belongs to the glutamine synthetase family.</text>
</comment>
<proteinExistence type="inferred from homology"/>
<evidence type="ECO:0000313" key="7">
    <source>
        <dbReference type="EMBL" id="TCL08999.1"/>
    </source>
</evidence>
<comment type="caution">
    <text evidence="7">The sequence shown here is derived from an EMBL/GenBank/DDBJ whole genome shotgun (WGS) entry which is preliminary data.</text>
</comment>
<dbReference type="GO" id="GO:0004356">
    <property type="term" value="F:glutamine synthetase activity"/>
    <property type="evidence" value="ECO:0007669"/>
    <property type="project" value="InterPro"/>
</dbReference>
<dbReference type="SMART" id="SM01230">
    <property type="entry name" value="Gln-synt_C"/>
    <property type="match status" value="1"/>
</dbReference>
<reference evidence="7 8" key="1">
    <citation type="submission" date="2019-03" db="EMBL/GenBank/DDBJ databases">
        <title>Genomic Encyclopedia of Archaeal and Bacterial Type Strains, Phase II (KMG-II): from individual species to whole genera.</title>
        <authorList>
            <person name="Goeker M."/>
        </authorList>
    </citation>
    <scope>NUCLEOTIDE SEQUENCE [LARGE SCALE GENOMIC DNA]</scope>
    <source>
        <strain evidence="7 8">DSM 26433</strain>
    </source>
</reference>
<dbReference type="RefSeq" id="WP_132859078.1">
    <property type="nucleotide sequence ID" value="NZ_SMGR01000001.1"/>
</dbReference>